<reference evidence="2" key="2">
    <citation type="submission" date="2020-11" db="EMBL/GenBank/DDBJ databases">
        <authorList>
            <person name="McCartney M.A."/>
            <person name="Auch B."/>
            <person name="Kono T."/>
            <person name="Mallez S."/>
            <person name="Becker A."/>
            <person name="Gohl D.M."/>
            <person name="Silverstein K.A.T."/>
            <person name="Koren S."/>
            <person name="Bechman K.B."/>
            <person name="Herman A."/>
            <person name="Abrahante J.E."/>
            <person name="Garbe J."/>
        </authorList>
    </citation>
    <scope>NUCLEOTIDE SEQUENCE</scope>
    <source>
        <strain evidence="2">Duluth1</strain>
        <tissue evidence="2">Whole animal</tissue>
    </source>
</reference>
<dbReference type="EMBL" id="JAIWYP010000006">
    <property type="protein sequence ID" value="KAH3809784.1"/>
    <property type="molecule type" value="Genomic_DNA"/>
</dbReference>
<keyword evidence="3" id="KW-1185">Reference proteome</keyword>
<protein>
    <submittedName>
        <fullName evidence="2">Uncharacterized protein</fullName>
    </submittedName>
</protein>
<sequence>MRLQLTYMILLKNIILAKAAREPSYPTCSRYDYEERLLERVLRNELSIENMLKEIRETYVKVESALNLMHEDRHKLSAAKEEMEAEIKSRLHVGLNNMSDSLAFMKHVHEEMGTKLNDAINISMANIADAITKMTENSSKTGLQLKKDIDILKGTL</sequence>
<dbReference type="AlphaFoldDB" id="A0A9D4G398"/>
<proteinExistence type="predicted"/>
<evidence type="ECO:0000313" key="3">
    <source>
        <dbReference type="Proteomes" id="UP000828390"/>
    </source>
</evidence>
<comment type="caution">
    <text evidence="2">The sequence shown here is derived from an EMBL/GenBank/DDBJ whole genome shotgun (WGS) entry which is preliminary data.</text>
</comment>
<accession>A0A9D4G398</accession>
<organism evidence="2 3">
    <name type="scientific">Dreissena polymorpha</name>
    <name type="common">Zebra mussel</name>
    <name type="synonym">Mytilus polymorpha</name>
    <dbReference type="NCBI Taxonomy" id="45954"/>
    <lineage>
        <taxon>Eukaryota</taxon>
        <taxon>Metazoa</taxon>
        <taxon>Spiralia</taxon>
        <taxon>Lophotrochozoa</taxon>
        <taxon>Mollusca</taxon>
        <taxon>Bivalvia</taxon>
        <taxon>Autobranchia</taxon>
        <taxon>Heteroconchia</taxon>
        <taxon>Euheterodonta</taxon>
        <taxon>Imparidentia</taxon>
        <taxon>Neoheterodontei</taxon>
        <taxon>Myida</taxon>
        <taxon>Dreissenoidea</taxon>
        <taxon>Dreissenidae</taxon>
        <taxon>Dreissena</taxon>
    </lineage>
</organism>
<reference evidence="2" key="1">
    <citation type="journal article" date="2019" name="bioRxiv">
        <title>The Genome of the Zebra Mussel, Dreissena polymorpha: A Resource for Invasive Species Research.</title>
        <authorList>
            <person name="McCartney M.A."/>
            <person name="Auch B."/>
            <person name="Kono T."/>
            <person name="Mallez S."/>
            <person name="Zhang Y."/>
            <person name="Obille A."/>
            <person name="Becker A."/>
            <person name="Abrahante J.E."/>
            <person name="Garbe J."/>
            <person name="Badalamenti J.P."/>
            <person name="Herman A."/>
            <person name="Mangelson H."/>
            <person name="Liachko I."/>
            <person name="Sullivan S."/>
            <person name="Sone E.D."/>
            <person name="Koren S."/>
            <person name="Silverstein K.A.T."/>
            <person name="Beckman K.B."/>
            <person name="Gohl D.M."/>
        </authorList>
    </citation>
    <scope>NUCLEOTIDE SEQUENCE</scope>
    <source>
        <strain evidence="2">Duluth1</strain>
        <tissue evidence="2">Whole animal</tissue>
    </source>
</reference>
<dbReference type="Proteomes" id="UP000828390">
    <property type="component" value="Unassembled WGS sequence"/>
</dbReference>
<feature type="chain" id="PRO_5039105509" evidence="1">
    <location>
        <begin position="20"/>
        <end position="156"/>
    </location>
</feature>
<keyword evidence="1" id="KW-0732">Signal</keyword>
<name>A0A9D4G398_DREPO</name>
<gene>
    <name evidence="2" type="ORF">DPMN_138163</name>
</gene>
<evidence type="ECO:0000313" key="2">
    <source>
        <dbReference type="EMBL" id="KAH3809784.1"/>
    </source>
</evidence>
<feature type="signal peptide" evidence="1">
    <location>
        <begin position="1"/>
        <end position="19"/>
    </location>
</feature>
<evidence type="ECO:0000256" key="1">
    <source>
        <dbReference type="SAM" id="SignalP"/>
    </source>
</evidence>